<feature type="repeat" description="TPR" evidence="3">
    <location>
        <begin position="269"/>
        <end position="302"/>
    </location>
</feature>
<feature type="compositionally biased region" description="Basic and acidic residues" evidence="4">
    <location>
        <begin position="807"/>
        <end position="870"/>
    </location>
</feature>
<feature type="compositionally biased region" description="Basic and acidic residues" evidence="4">
    <location>
        <begin position="1221"/>
        <end position="1234"/>
    </location>
</feature>
<keyword evidence="6" id="KW-1185">Reference proteome</keyword>
<evidence type="ECO:0000256" key="4">
    <source>
        <dbReference type="SAM" id="MobiDB-lite"/>
    </source>
</evidence>
<dbReference type="EMBL" id="NBIV01000031">
    <property type="protein sequence ID" value="PXF46959.1"/>
    <property type="molecule type" value="Genomic_DNA"/>
</dbReference>
<feature type="region of interest" description="Disordered" evidence="4">
    <location>
        <begin position="550"/>
        <end position="584"/>
    </location>
</feature>
<dbReference type="PROSITE" id="PS50005">
    <property type="entry name" value="TPR"/>
    <property type="match status" value="10"/>
</dbReference>
<keyword evidence="3" id="KW-0802">TPR repeat</keyword>
<feature type="compositionally biased region" description="Polar residues" evidence="4">
    <location>
        <begin position="1156"/>
        <end position="1167"/>
    </location>
</feature>
<comment type="caution">
    <text evidence="5">The sequence shown here is derived from an EMBL/GenBank/DDBJ whole genome shotgun (WGS) entry which is preliminary data.</text>
</comment>
<dbReference type="InterPro" id="IPR011990">
    <property type="entry name" value="TPR-like_helical_dom_sf"/>
</dbReference>
<feature type="compositionally biased region" description="Low complexity" evidence="4">
    <location>
        <begin position="446"/>
        <end position="465"/>
    </location>
</feature>
<dbReference type="InterPro" id="IPR019734">
    <property type="entry name" value="TPR_rpt"/>
</dbReference>
<reference evidence="5 6" key="1">
    <citation type="journal article" date="2018" name="Mol. Biol. Evol.">
        <title>Analysis of the draft genome of the red seaweed Gracilariopsis chorda provides insights into genome size evolution in Rhodophyta.</title>
        <authorList>
            <person name="Lee J."/>
            <person name="Yang E.C."/>
            <person name="Graf L."/>
            <person name="Yang J.H."/>
            <person name="Qiu H."/>
            <person name="Zel Zion U."/>
            <person name="Chan C.X."/>
            <person name="Stephens T.G."/>
            <person name="Weber A.P.M."/>
            <person name="Boo G.H."/>
            <person name="Boo S.M."/>
            <person name="Kim K.M."/>
            <person name="Shin Y."/>
            <person name="Jung M."/>
            <person name="Lee S.J."/>
            <person name="Yim H.S."/>
            <person name="Lee J.H."/>
            <person name="Bhattacharya D."/>
            <person name="Yoon H.S."/>
        </authorList>
    </citation>
    <scope>NUCLEOTIDE SEQUENCE [LARGE SCALE GENOMIC DNA]</scope>
    <source>
        <strain evidence="5 6">SKKU-2015</strain>
        <tissue evidence="5">Whole body</tissue>
    </source>
</reference>
<comment type="subcellular location">
    <subcellularLocation>
        <location evidence="1">Nucleus</location>
    </subcellularLocation>
</comment>
<gene>
    <name evidence="5" type="ORF">BWQ96_03297</name>
</gene>
<feature type="repeat" description="TPR" evidence="3">
    <location>
        <begin position="201"/>
        <end position="234"/>
    </location>
</feature>
<feature type="compositionally biased region" description="Basic and acidic residues" evidence="4">
    <location>
        <begin position="620"/>
        <end position="633"/>
    </location>
</feature>
<feature type="compositionally biased region" description="Gly residues" evidence="4">
    <location>
        <begin position="1019"/>
        <end position="1033"/>
    </location>
</feature>
<name>A0A2V3IXX3_9FLOR</name>
<evidence type="ECO:0000313" key="6">
    <source>
        <dbReference type="Proteomes" id="UP000247409"/>
    </source>
</evidence>
<dbReference type="SMART" id="SM00028">
    <property type="entry name" value="TPR"/>
    <property type="match status" value="10"/>
</dbReference>
<dbReference type="STRING" id="448386.A0A2V3IXX3"/>
<dbReference type="PANTHER" id="PTHR14017">
    <property type="entry name" value="LYSINE-SPECIFIC DEMETHYLASE"/>
    <property type="match status" value="1"/>
</dbReference>
<feature type="compositionally biased region" description="Basic and acidic residues" evidence="4">
    <location>
        <begin position="1186"/>
        <end position="1214"/>
    </location>
</feature>
<dbReference type="Pfam" id="PF13176">
    <property type="entry name" value="TPR_7"/>
    <property type="match status" value="1"/>
</dbReference>
<dbReference type="SUPFAM" id="SSF48452">
    <property type="entry name" value="TPR-like"/>
    <property type="match status" value="2"/>
</dbReference>
<feature type="compositionally biased region" description="Low complexity" evidence="4">
    <location>
        <begin position="736"/>
        <end position="754"/>
    </location>
</feature>
<feature type="compositionally biased region" description="Low complexity" evidence="4">
    <location>
        <begin position="1266"/>
        <end position="1286"/>
    </location>
</feature>
<feature type="repeat" description="TPR" evidence="3">
    <location>
        <begin position="162"/>
        <end position="195"/>
    </location>
</feature>
<feature type="compositionally biased region" description="Polar residues" evidence="4">
    <location>
        <begin position="573"/>
        <end position="584"/>
    </location>
</feature>
<feature type="compositionally biased region" description="Gly residues" evidence="4">
    <location>
        <begin position="958"/>
        <end position="971"/>
    </location>
</feature>
<feature type="compositionally biased region" description="Pro residues" evidence="4">
    <location>
        <begin position="426"/>
        <end position="445"/>
    </location>
</feature>
<feature type="compositionally biased region" description="Basic and acidic residues" evidence="4">
    <location>
        <begin position="896"/>
        <end position="918"/>
    </location>
</feature>
<feature type="compositionally biased region" description="Polar residues" evidence="4">
    <location>
        <begin position="885"/>
        <end position="895"/>
    </location>
</feature>
<feature type="compositionally biased region" description="Basic and acidic residues" evidence="4">
    <location>
        <begin position="930"/>
        <end position="948"/>
    </location>
</feature>
<feature type="region of interest" description="Disordered" evidence="4">
    <location>
        <begin position="422"/>
        <end position="531"/>
    </location>
</feature>
<dbReference type="OrthoDB" id="418911at2759"/>
<feature type="compositionally biased region" description="Polar residues" evidence="4">
    <location>
        <begin position="764"/>
        <end position="777"/>
    </location>
</feature>
<dbReference type="Pfam" id="PF13432">
    <property type="entry name" value="TPR_16"/>
    <property type="match status" value="1"/>
</dbReference>
<evidence type="ECO:0000256" key="2">
    <source>
        <dbReference type="ARBA" id="ARBA00023242"/>
    </source>
</evidence>
<feature type="compositionally biased region" description="Polar residues" evidence="4">
    <location>
        <begin position="973"/>
        <end position="992"/>
    </location>
</feature>
<feature type="compositionally biased region" description="Basic and acidic residues" evidence="4">
    <location>
        <begin position="1057"/>
        <end position="1069"/>
    </location>
</feature>
<feature type="repeat" description="TPR" evidence="3">
    <location>
        <begin position="337"/>
        <end position="370"/>
    </location>
</feature>
<feature type="repeat" description="TPR" evidence="3">
    <location>
        <begin position="125"/>
        <end position="158"/>
    </location>
</feature>
<evidence type="ECO:0000313" key="5">
    <source>
        <dbReference type="EMBL" id="PXF46959.1"/>
    </source>
</evidence>
<keyword evidence="2" id="KW-0539">Nucleus</keyword>
<feature type="compositionally biased region" description="Pro residues" evidence="4">
    <location>
        <begin position="512"/>
        <end position="527"/>
    </location>
</feature>
<dbReference type="Gene3D" id="1.25.40.10">
    <property type="entry name" value="Tetratricopeptide repeat domain"/>
    <property type="match status" value="2"/>
</dbReference>
<dbReference type="GO" id="GO:0005634">
    <property type="term" value="C:nucleus"/>
    <property type="evidence" value="ECO:0007669"/>
    <property type="project" value="UniProtKB-SubCell"/>
</dbReference>
<feature type="compositionally biased region" description="Polar residues" evidence="4">
    <location>
        <begin position="676"/>
        <end position="686"/>
    </location>
</feature>
<feature type="compositionally biased region" description="Basic and acidic residues" evidence="4">
    <location>
        <begin position="1408"/>
        <end position="1417"/>
    </location>
</feature>
<feature type="compositionally biased region" description="Low complexity" evidence="4">
    <location>
        <begin position="1132"/>
        <end position="1142"/>
    </location>
</feature>
<feature type="region of interest" description="Disordered" evidence="4">
    <location>
        <begin position="609"/>
        <end position="1417"/>
    </location>
</feature>
<dbReference type="InterPro" id="IPR051630">
    <property type="entry name" value="Corepressor-Demethylase"/>
</dbReference>
<dbReference type="Pfam" id="PF13181">
    <property type="entry name" value="TPR_8"/>
    <property type="match status" value="2"/>
</dbReference>
<dbReference type="Pfam" id="PF14559">
    <property type="entry name" value="TPR_19"/>
    <property type="match status" value="1"/>
</dbReference>
<proteinExistence type="predicted"/>
<feature type="repeat" description="TPR" evidence="3">
    <location>
        <begin position="89"/>
        <end position="122"/>
    </location>
</feature>
<feature type="region of interest" description="Disordered" evidence="4">
    <location>
        <begin position="385"/>
        <end position="404"/>
    </location>
</feature>
<feature type="repeat" description="TPR" evidence="3">
    <location>
        <begin position="303"/>
        <end position="336"/>
    </location>
</feature>
<dbReference type="Proteomes" id="UP000247409">
    <property type="component" value="Unassembled WGS sequence"/>
</dbReference>
<feature type="repeat" description="TPR" evidence="3">
    <location>
        <begin position="55"/>
        <end position="88"/>
    </location>
</feature>
<accession>A0A2V3IXX3</accession>
<protein>
    <submittedName>
        <fullName evidence="5">General transcriptional corepressor ssn6</fullName>
    </submittedName>
</protein>
<evidence type="ECO:0000256" key="3">
    <source>
        <dbReference type="PROSITE-ProRule" id="PRU00339"/>
    </source>
</evidence>
<organism evidence="5 6">
    <name type="scientific">Gracilariopsis chorda</name>
    <dbReference type="NCBI Taxonomy" id="448386"/>
    <lineage>
        <taxon>Eukaryota</taxon>
        <taxon>Rhodophyta</taxon>
        <taxon>Florideophyceae</taxon>
        <taxon>Rhodymeniophycidae</taxon>
        <taxon>Gracilariales</taxon>
        <taxon>Gracilariaceae</taxon>
        <taxon>Gracilariopsis</taxon>
    </lineage>
</organism>
<evidence type="ECO:0000256" key="1">
    <source>
        <dbReference type="ARBA" id="ARBA00004123"/>
    </source>
</evidence>
<feature type="repeat" description="TPR" evidence="3">
    <location>
        <begin position="235"/>
        <end position="268"/>
    </location>
</feature>
<feature type="repeat" description="TPR" evidence="3">
    <location>
        <begin position="21"/>
        <end position="54"/>
    </location>
</feature>
<feature type="compositionally biased region" description="Polar residues" evidence="4">
    <location>
        <begin position="1071"/>
        <end position="1083"/>
    </location>
</feature>
<sequence>MATHDLSFPPALSRMLSKVKATIWFRIGALREDMSDNDAALSAFEKSLSHNPANASASARAGQILLKKEHFARAIEYLDISVRRDPSNATAWAALAHCHLMTEDLENAYAAYHTTLHRNPHQTEPNLWFGIGVLYDRLGMLDNALEAFHSVLTVTPNYQRADEVYYAIGLIYKEQHKYERAHEFMTKVISVINTQQSAAVAEAFYQIGHIHELAGSVPSAIEAYQRSLTQNSTLIKCLKALAVLLSKTGKHEEAISLLQRASRLDTNDANVYYIMGRVAMASNNYHVAYERYQQAVYRDGKNADFWCAIGVLYFHMRQYPDAMDAYTRAIRINASLPEVWYDMGTLYELYTQYHDAIDAYQHALRLQANDPLTTERLSTLERALANRVQPPTPSPVPRTAGPVLTPNPASAMREHFKSDVVVRVGPLPPPPRGPIAQPPPPPPPHASQAAAAAAAAAAVGHPAPVTVTSPTASHLQHRHILHPSSSTPPKLPVPPRVSPLASVVDHSLGAQPPAPPPSAVQPQPPTLSHPQPVLLATAGATAGAAAGVGATSGRDVVSPPTNARTVPGAGATTVPSSSIMVSGTSVPPAWKSEIVAAPVAVAPQDALPSVAPGAPVAQSVKHEPEPGARRGDVDVLNAPAPLGAHNSRSPPQPKNEAHPIGPRSPNVGKTALSEPVTLNNSMQPDNAESHSRAPAQPLPVRSVPSTGISSLVHKRSLSPPRRSPTFQEGPDRQDAVQPSGPGSGVGIVVAPPSGSHDDRMDVSPSVTRTSPTPRSHTQPPPSGSGRPPMDGRPASKWDVDEAGGANEMKDNRVNQDGKTSDRDRDRDRVDGKNADDGEGRGFTENGFRKDVSPTPPVHEDVVGRRYDERGGGGSGGHFPSRGAPDNSSRHSGTSSYERKRNESVKRQRRHLDESDRYSPDPSSHKAKAERRRESNGSLGDEKDADRGSAADNAAMDTSGGGDGGGGGGGGASRRQSNSGYPGLVNSGSNGSLKNFDVEEAMLPRLPPLGSKVASRSRRGVGGGGGSTGAGSGGEVSKDGSYPGEGSRRRPRIADYGQDDKGADADEGARGKSSSVTGGQSCRLNRSPERREYSEQQQPSKRSSESKEVRTPLSRPFAFRSVPMPSTTKRIEGSSSGREYSGGNDSSGRKDEHYGHSPTNSRMPSPTRSNHDRADSQRGSVRKSGHHSSDQHKSSESRNMECHGEGSRRRDEEVGGRNSMRRRNEDGKEIQRERSTSASGSGHDGGREYGRGGSSGDVPFGSGAPASFSKSLSRSGGTSGLTSSFGNRRGGGEGKGYRSSVGSKGGEGEGDEVERISGSEGVQRGQKRRAEEVPSMSSEDGGGDSSGERRSGKADGVGRNCESNLRRMGSVNAGGKVHGVSESRNGGTDSESRHNKRLRSINGLSEQSGDNRIRGKEV</sequence>